<feature type="region of interest" description="Disordered" evidence="1">
    <location>
        <begin position="151"/>
        <end position="213"/>
    </location>
</feature>
<dbReference type="AlphaFoldDB" id="A0A5E4C3X4"/>
<organism evidence="2 3">
    <name type="scientific">Marmota monax</name>
    <name type="common">Woodchuck</name>
    <dbReference type="NCBI Taxonomy" id="9995"/>
    <lineage>
        <taxon>Eukaryota</taxon>
        <taxon>Metazoa</taxon>
        <taxon>Chordata</taxon>
        <taxon>Craniata</taxon>
        <taxon>Vertebrata</taxon>
        <taxon>Euteleostomi</taxon>
        <taxon>Mammalia</taxon>
        <taxon>Eutheria</taxon>
        <taxon>Euarchontoglires</taxon>
        <taxon>Glires</taxon>
        <taxon>Rodentia</taxon>
        <taxon>Sciuromorpha</taxon>
        <taxon>Sciuridae</taxon>
        <taxon>Xerinae</taxon>
        <taxon>Marmotini</taxon>
        <taxon>Marmota</taxon>
    </lineage>
</organism>
<protein>
    <submittedName>
        <fullName evidence="2">Uncharacterized protein</fullName>
    </submittedName>
</protein>
<keyword evidence="3" id="KW-1185">Reference proteome</keyword>
<dbReference type="Proteomes" id="UP000335636">
    <property type="component" value="Unassembled WGS sequence"/>
</dbReference>
<dbReference type="EMBL" id="CABDUW010000846">
    <property type="protein sequence ID" value="VTJ75980.1"/>
    <property type="molecule type" value="Genomic_DNA"/>
</dbReference>
<reference evidence="2" key="1">
    <citation type="submission" date="2019-04" db="EMBL/GenBank/DDBJ databases">
        <authorList>
            <person name="Alioto T."/>
            <person name="Alioto T."/>
        </authorList>
    </citation>
    <scope>NUCLEOTIDE SEQUENCE [LARGE SCALE GENOMIC DNA]</scope>
</reference>
<evidence type="ECO:0000313" key="2">
    <source>
        <dbReference type="EMBL" id="VTJ75980.1"/>
    </source>
</evidence>
<feature type="non-terminal residue" evidence="2">
    <location>
        <position position="1"/>
    </location>
</feature>
<evidence type="ECO:0000313" key="3">
    <source>
        <dbReference type="Proteomes" id="UP000335636"/>
    </source>
</evidence>
<comment type="caution">
    <text evidence="2">The sequence shown here is derived from an EMBL/GenBank/DDBJ whole genome shotgun (WGS) entry which is preliminary data.</text>
</comment>
<name>A0A5E4C3X4_MARMO</name>
<accession>A0A5E4C3X4</accession>
<feature type="compositionally biased region" description="Basic and acidic residues" evidence="1">
    <location>
        <begin position="173"/>
        <end position="184"/>
    </location>
</feature>
<gene>
    <name evidence="2" type="ORF">MONAX_5E017285</name>
</gene>
<proteinExistence type="predicted"/>
<feature type="region of interest" description="Disordered" evidence="1">
    <location>
        <begin position="1"/>
        <end position="80"/>
    </location>
</feature>
<sequence>HGGFVNVPGEKQAPSSYLLKPTSYPEAKRGAKGPQSPRADAAHAGTGSADPAGRPRVKTLSTGMAPPRDQPQPGAEQSVVNETGQFYPFYTIVHHRLSKKTPFRVNHRIQDEKVLICKSAERFSSEPEAAGRRPGAGAAPPLGQVRWQALQSHQAPCPPRAPGTGLRDASGWKGREVRRPERCSGRGWQGPATGADVKTPGPQTEIRGDKGEH</sequence>
<evidence type="ECO:0000256" key="1">
    <source>
        <dbReference type="SAM" id="MobiDB-lite"/>
    </source>
</evidence>